<dbReference type="InterPro" id="IPR011006">
    <property type="entry name" value="CheY-like_superfamily"/>
</dbReference>
<dbReference type="SMART" id="SM00091">
    <property type="entry name" value="PAS"/>
    <property type="match status" value="3"/>
</dbReference>
<dbReference type="InterPro" id="IPR036890">
    <property type="entry name" value="HATPase_C_sf"/>
</dbReference>
<feature type="domain" description="PAC" evidence="13">
    <location>
        <begin position="457"/>
        <end position="509"/>
    </location>
</feature>
<organism evidence="14 15">
    <name type="scientific">Halobaculum marinum</name>
    <dbReference type="NCBI Taxonomy" id="3031996"/>
    <lineage>
        <taxon>Archaea</taxon>
        <taxon>Methanobacteriati</taxon>
        <taxon>Methanobacteriota</taxon>
        <taxon>Stenosarchaea group</taxon>
        <taxon>Halobacteria</taxon>
        <taxon>Halobacteriales</taxon>
        <taxon>Haloferacaceae</taxon>
        <taxon>Halobaculum</taxon>
    </lineage>
</organism>
<dbReference type="Gene3D" id="1.10.287.130">
    <property type="match status" value="1"/>
</dbReference>
<dbReference type="EMBL" id="JBHTAG010000001">
    <property type="protein sequence ID" value="MFC7095827.1"/>
    <property type="molecule type" value="Genomic_DNA"/>
</dbReference>
<name>A0ABD5WU58_9EURY</name>
<keyword evidence="5" id="KW-0418">Kinase</keyword>
<sequence length="713" mass="77406">MSADRSTVNVLHVDDDPQLSELASKMLAAESDRIVTETVESADEALDRLEPGAFDCVVSDYEMPRMDGIEFLRAVRARDRSLPFILFTGKGSEEVASEAISAGVTEYLQKRGGRDTYAILAHRIENAVDAHRASTRAENRQRRLEQILKTVPGGVVQLDRDGQIVLANDRAEEVLDLSTPAFDSGAEGDSARRSDDTDGDPVVDEDLPVDRVVESGAPVYGVRRTIDWPNGTRTVLRVNGAPVFDGAGDVESVVFSLTDVTDHLDQRRELASVQSRLEALVGNLPVVLFGVDEDGVFTLSEGQGLDALAVDPGEVVGRRVADVYDHPDIHRDLERALDGQSVEGRYTIDEAVFDVVYRPVEGSSVGTVVVGVARDVTEQRRREVELRRSRQQYQALVDNFPNGGVFLFDADLRYTLAGGEGLSDVGLSSADFEGKRPNDLFPADIAAELEDAYRAALDGETRVFEQSYQGGHYRVRVVPVGGDDSPTDVGLAVSEDITERREQRQALRRQNERLEEFVDVLSHDLRNPLNVATGRLTLAREECDSEHLDDIDTALDRCLELISDLLTFAQEGTATIDTEPVSLPAVVDECWQTVETGDATLSVDAAGRIVADESRLKQVFENLIRNAVDHGDPGVEIVVEALPDGFAVTDDGPGIPADRRDNVFEAGYSTATGGTGFGLSIVQRIADSHGWSITVTEGGAGGARFEVTGVESA</sequence>
<accession>A0ABD5WU58</accession>
<dbReference type="SMART" id="SM00388">
    <property type="entry name" value="HisKA"/>
    <property type="match status" value="1"/>
</dbReference>
<dbReference type="InterPro" id="IPR013656">
    <property type="entry name" value="PAS_4"/>
</dbReference>
<dbReference type="AlphaFoldDB" id="A0ABD5WU58"/>
<keyword evidence="4" id="KW-0808">Transferase</keyword>
<dbReference type="InterPro" id="IPR000014">
    <property type="entry name" value="PAS"/>
</dbReference>
<dbReference type="InterPro" id="IPR004358">
    <property type="entry name" value="Sig_transdc_His_kin-like_C"/>
</dbReference>
<dbReference type="Proteomes" id="UP001596388">
    <property type="component" value="Unassembled WGS sequence"/>
</dbReference>
<dbReference type="EC" id="2.7.13.3" evidence="2"/>
<dbReference type="SMART" id="SM00448">
    <property type="entry name" value="REC"/>
    <property type="match status" value="1"/>
</dbReference>
<evidence type="ECO:0000256" key="4">
    <source>
        <dbReference type="ARBA" id="ARBA00022679"/>
    </source>
</evidence>
<dbReference type="Gene3D" id="3.30.450.20">
    <property type="entry name" value="PAS domain"/>
    <property type="match status" value="3"/>
</dbReference>
<evidence type="ECO:0000256" key="2">
    <source>
        <dbReference type="ARBA" id="ARBA00012438"/>
    </source>
</evidence>
<dbReference type="GeneID" id="79271805"/>
<dbReference type="SUPFAM" id="SSF47384">
    <property type="entry name" value="Homodimeric domain of signal transducing histidine kinase"/>
    <property type="match status" value="1"/>
</dbReference>
<dbReference type="CDD" id="cd00082">
    <property type="entry name" value="HisKA"/>
    <property type="match status" value="1"/>
</dbReference>
<dbReference type="SUPFAM" id="SSF52172">
    <property type="entry name" value="CheY-like"/>
    <property type="match status" value="1"/>
</dbReference>
<keyword evidence="8" id="KW-0175">Coiled coil</keyword>
<dbReference type="InterPro" id="IPR005467">
    <property type="entry name" value="His_kinase_dom"/>
</dbReference>
<dbReference type="CDD" id="cd00130">
    <property type="entry name" value="PAS"/>
    <property type="match status" value="1"/>
</dbReference>
<dbReference type="PROSITE" id="PS50113">
    <property type="entry name" value="PAC"/>
    <property type="match status" value="2"/>
</dbReference>
<evidence type="ECO:0000256" key="8">
    <source>
        <dbReference type="SAM" id="Coils"/>
    </source>
</evidence>
<dbReference type="SUPFAM" id="SSF55785">
    <property type="entry name" value="PYP-like sensor domain (PAS domain)"/>
    <property type="match status" value="3"/>
</dbReference>
<dbReference type="InterPro" id="IPR003661">
    <property type="entry name" value="HisK_dim/P_dom"/>
</dbReference>
<dbReference type="InterPro" id="IPR000700">
    <property type="entry name" value="PAS-assoc_C"/>
</dbReference>
<evidence type="ECO:0000256" key="6">
    <source>
        <dbReference type="ARBA" id="ARBA00023012"/>
    </source>
</evidence>
<evidence type="ECO:0000313" key="15">
    <source>
        <dbReference type="Proteomes" id="UP001596388"/>
    </source>
</evidence>
<dbReference type="Pfam" id="PF00512">
    <property type="entry name" value="HisKA"/>
    <property type="match status" value="1"/>
</dbReference>
<keyword evidence="6" id="KW-0902">Two-component regulatory system</keyword>
<dbReference type="CDD" id="cd00075">
    <property type="entry name" value="HATPase"/>
    <property type="match status" value="1"/>
</dbReference>
<dbReference type="PROSITE" id="PS50112">
    <property type="entry name" value="PAS"/>
    <property type="match status" value="2"/>
</dbReference>
<dbReference type="Gene3D" id="3.30.565.10">
    <property type="entry name" value="Histidine kinase-like ATPase, C-terminal domain"/>
    <property type="match status" value="1"/>
</dbReference>
<dbReference type="RefSeq" id="WP_276239812.1">
    <property type="nucleotide sequence ID" value="NZ_CP119991.1"/>
</dbReference>
<dbReference type="CDD" id="cd00156">
    <property type="entry name" value="REC"/>
    <property type="match status" value="1"/>
</dbReference>
<dbReference type="InterPro" id="IPR035965">
    <property type="entry name" value="PAS-like_dom_sf"/>
</dbReference>
<comment type="catalytic activity">
    <reaction evidence="1">
        <text>ATP + protein L-histidine = ADP + protein N-phospho-L-histidine.</text>
        <dbReference type="EC" id="2.7.13.3"/>
    </reaction>
</comment>
<evidence type="ECO:0000259" key="12">
    <source>
        <dbReference type="PROSITE" id="PS50112"/>
    </source>
</evidence>
<feature type="coiled-coil region" evidence="8">
    <location>
        <begin position="497"/>
        <end position="524"/>
    </location>
</feature>
<dbReference type="PANTHER" id="PTHR43711:SF1">
    <property type="entry name" value="HISTIDINE KINASE 1"/>
    <property type="match status" value="1"/>
</dbReference>
<dbReference type="PANTHER" id="PTHR43711">
    <property type="entry name" value="TWO-COMPONENT HISTIDINE KINASE"/>
    <property type="match status" value="1"/>
</dbReference>
<proteinExistence type="predicted"/>
<evidence type="ECO:0000259" key="10">
    <source>
        <dbReference type="PROSITE" id="PS50109"/>
    </source>
</evidence>
<keyword evidence="15" id="KW-1185">Reference proteome</keyword>
<dbReference type="PROSITE" id="PS50109">
    <property type="entry name" value="HIS_KIN"/>
    <property type="match status" value="1"/>
</dbReference>
<evidence type="ECO:0000256" key="7">
    <source>
        <dbReference type="PROSITE-ProRule" id="PRU00169"/>
    </source>
</evidence>
<dbReference type="Gene3D" id="3.40.50.2300">
    <property type="match status" value="1"/>
</dbReference>
<comment type="caution">
    <text evidence="14">The sequence shown here is derived from an EMBL/GenBank/DDBJ whole genome shotgun (WGS) entry which is preliminary data.</text>
</comment>
<evidence type="ECO:0000256" key="3">
    <source>
        <dbReference type="ARBA" id="ARBA00022553"/>
    </source>
</evidence>
<dbReference type="GO" id="GO:0004673">
    <property type="term" value="F:protein histidine kinase activity"/>
    <property type="evidence" value="ECO:0007669"/>
    <property type="project" value="UniProtKB-EC"/>
</dbReference>
<feature type="compositionally biased region" description="Acidic residues" evidence="9">
    <location>
        <begin position="197"/>
        <end position="206"/>
    </location>
</feature>
<dbReference type="SUPFAM" id="SSF55874">
    <property type="entry name" value="ATPase domain of HSP90 chaperone/DNA topoisomerase II/histidine kinase"/>
    <property type="match status" value="1"/>
</dbReference>
<reference evidence="14 15" key="1">
    <citation type="journal article" date="2019" name="Int. J. Syst. Evol. Microbiol.">
        <title>The Global Catalogue of Microorganisms (GCM) 10K type strain sequencing project: providing services to taxonomists for standard genome sequencing and annotation.</title>
        <authorList>
            <consortium name="The Broad Institute Genomics Platform"/>
            <consortium name="The Broad Institute Genome Sequencing Center for Infectious Disease"/>
            <person name="Wu L."/>
            <person name="Ma J."/>
        </authorList>
    </citation>
    <scope>NUCLEOTIDE SEQUENCE [LARGE SCALE GENOMIC DNA]</scope>
    <source>
        <strain evidence="14 15">DT55</strain>
    </source>
</reference>
<gene>
    <name evidence="14" type="ORF">ACFQKD_00785</name>
</gene>
<evidence type="ECO:0000256" key="9">
    <source>
        <dbReference type="SAM" id="MobiDB-lite"/>
    </source>
</evidence>
<evidence type="ECO:0000259" key="11">
    <source>
        <dbReference type="PROSITE" id="PS50110"/>
    </source>
</evidence>
<dbReference type="InterPro" id="IPR036097">
    <property type="entry name" value="HisK_dim/P_sf"/>
</dbReference>
<feature type="domain" description="PAS" evidence="12">
    <location>
        <begin position="273"/>
        <end position="338"/>
    </location>
</feature>
<feature type="domain" description="Response regulatory" evidence="11">
    <location>
        <begin position="9"/>
        <end position="125"/>
    </location>
</feature>
<dbReference type="Pfam" id="PF08448">
    <property type="entry name" value="PAS_4"/>
    <property type="match status" value="3"/>
</dbReference>
<evidence type="ECO:0000259" key="13">
    <source>
        <dbReference type="PROSITE" id="PS50113"/>
    </source>
</evidence>
<dbReference type="PROSITE" id="PS50110">
    <property type="entry name" value="RESPONSE_REGULATORY"/>
    <property type="match status" value="1"/>
</dbReference>
<protein>
    <recommendedName>
        <fullName evidence="2">histidine kinase</fullName>
        <ecNumber evidence="2">2.7.13.3</ecNumber>
    </recommendedName>
</protein>
<keyword evidence="3 7" id="KW-0597">Phosphoprotein</keyword>
<dbReference type="Pfam" id="PF00072">
    <property type="entry name" value="Response_reg"/>
    <property type="match status" value="1"/>
</dbReference>
<dbReference type="InterPro" id="IPR050736">
    <property type="entry name" value="Sensor_HK_Regulatory"/>
</dbReference>
<feature type="domain" description="Histidine kinase" evidence="10">
    <location>
        <begin position="520"/>
        <end position="708"/>
    </location>
</feature>
<dbReference type="GO" id="GO:0000160">
    <property type="term" value="P:phosphorelay signal transduction system"/>
    <property type="evidence" value="ECO:0007669"/>
    <property type="project" value="UniProtKB-KW"/>
</dbReference>
<dbReference type="PRINTS" id="PR00344">
    <property type="entry name" value="BCTRLSENSOR"/>
</dbReference>
<dbReference type="InterPro" id="IPR003594">
    <property type="entry name" value="HATPase_dom"/>
</dbReference>
<evidence type="ECO:0000313" key="14">
    <source>
        <dbReference type="EMBL" id="MFC7095827.1"/>
    </source>
</evidence>
<evidence type="ECO:0000256" key="1">
    <source>
        <dbReference type="ARBA" id="ARBA00000085"/>
    </source>
</evidence>
<dbReference type="SMART" id="SM00387">
    <property type="entry name" value="HATPase_c"/>
    <property type="match status" value="1"/>
</dbReference>
<feature type="region of interest" description="Disordered" evidence="9">
    <location>
        <begin position="177"/>
        <end position="206"/>
    </location>
</feature>
<dbReference type="Pfam" id="PF02518">
    <property type="entry name" value="HATPase_c"/>
    <property type="match status" value="1"/>
</dbReference>
<feature type="modified residue" description="4-aspartylphosphate" evidence="7">
    <location>
        <position position="60"/>
    </location>
</feature>
<evidence type="ECO:0000256" key="5">
    <source>
        <dbReference type="ARBA" id="ARBA00022777"/>
    </source>
</evidence>
<feature type="domain" description="PAC" evidence="13">
    <location>
        <begin position="220"/>
        <end position="272"/>
    </location>
</feature>
<feature type="domain" description="PAS" evidence="12">
    <location>
        <begin position="140"/>
        <end position="178"/>
    </location>
</feature>
<dbReference type="InterPro" id="IPR001789">
    <property type="entry name" value="Sig_transdc_resp-reg_receiver"/>
</dbReference>